<comment type="caution">
    <text evidence="1">The sequence shown here is derived from an EMBL/GenBank/DDBJ whole genome shotgun (WGS) entry which is preliminary data.</text>
</comment>
<dbReference type="InterPro" id="IPR029063">
    <property type="entry name" value="SAM-dependent_MTases_sf"/>
</dbReference>
<reference evidence="2" key="1">
    <citation type="journal article" date="2019" name="Int. J. Syst. Evol. Microbiol.">
        <title>The Global Catalogue of Microorganisms (GCM) 10K type strain sequencing project: providing services to taxonomists for standard genome sequencing and annotation.</title>
        <authorList>
            <consortium name="The Broad Institute Genomics Platform"/>
            <consortium name="The Broad Institute Genome Sequencing Center for Infectious Disease"/>
            <person name="Wu L."/>
            <person name="Ma J."/>
        </authorList>
    </citation>
    <scope>NUCLEOTIDE SEQUENCE [LARGE SCALE GENOMIC DNA]</scope>
    <source>
        <strain evidence="2">KCTC 32465</strain>
    </source>
</reference>
<protein>
    <recommendedName>
        <fullName evidence="3">Site-specific DNA-methyltransferase (cytosine-N(4)-specific)</fullName>
    </recommendedName>
</protein>
<evidence type="ECO:0000313" key="1">
    <source>
        <dbReference type="EMBL" id="GHA46314.1"/>
    </source>
</evidence>
<evidence type="ECO:0000313" key="2">
    <source>
        <dbReference type="Proteomes" id="UP000634455"/>
    </source>
</evidence>
<organism evidence="1 2">
    <name type="scientific">Paramylibacter ulvae</name>
    <dbReference type="NCBI Taxonomy" id="1651968"/>
    <lineage>
        <taxon>Bacteria</taxon>
        <taxon>Pseudomonadati</taxon>
        <taxon>Pseudomonadota</taxon>
        <taxon>Alphaproteobacteria</taxon>
        <taxon>Rhodobacterales</taxon>
        <taxon>Paracoccaceae</taxon>
        <taxon>Paramylibacter</taxon>
    </lineage>
</organism>
<name>A0ABQ3CVW2_9RHOB</name>
<keyword evidence="2" id="KW-1185">Reference proteome</keyword>
<accession>A0ABQ3CVW2</accession>
<dbReference type="Proteomes" id="UP000634455">
    <property type="component" value="Unassembled WGS sequence"/>
</dbReference>
<dbReference type="SUPFAM" id="SSF53335">
    <property type="entry name" value="S-adenosyl-L-methionine-dependent methyltransferases"/>
    <property type="match status" value="1"/>
</dbReference>
<sequence length="278" mass="31867">MSERARDFLHLCWIAILEEVGNYYKEGNGIKYRNVQRRPGKYVAKEDGVWQRKRFGEDQEAFVLNAFVRHLGVMLADTDLWHPNWCEPEIIRGSSLNMPSLTESKFDSIVFSPPYANRFDYFESMKVELWFGGFVKEKTDLQELRKSSLRSHLSSDLARDQEEFETLEQLIELMDRSASSWRMGVPNLLRGYFSDIVEVLRHCRDKLDSGACYVVVGNSAFGGMIVPSDTLTAEAGLRAGFREADIWVTRHLTVAPQQRASLAGLEGFMRESVVVLRP</sequence>
<evidence type="ECO:0008006" key="3">
    <source>
        <dbReference type="Google" id="ProtNLM"/>
    </source>
</evidence>
<dbReference type="EMBL" id="BMZF01000001">
    <property type="protein sequence ID" value="GHA46314.1"/>
    <property type="molecule type" value="Genomic_DNA"/>
</dbReference>
<gene>
    <name evidence="1" type="ORF">GCM10008927_09400</name>
</gene>
<dbReference type="Gene3D" id="3.40.50.150">
    <property type="entry name" value="Vaccinia Virus protein VP39"/>
    <property type="match status" value="1"/>
</dbReference>
<proteinExistence type="predicted"/>